<evidence type="ECO:0000256" key="2">
    <source>
        <dbReference type="SAM" id="SignalP"/>
    </source>
</evidence>
<feature type="signal peptide" evidence="2">
    <location>
        <begin position="1"/>
        <end position="25"/>
    </location>
</feature>
<gene>
    <name evidence="3" type="ORF">BCIN_01g10630</name>
</gene>
<name>A0A384J6Z7_BOTFB</name>
<dbReference type="GeneID" id="5437054"/>
<reference evidence="3 4" key="1">
    <citation type="journal article" date="2011" name="PLoS Genet.">
        <title>Genomic analysis of the necrotrophic fungal pathogens Sclerotinia sclerotiorum and Botrytis cinerea.</title>
        <authorList>
            <person name="Amselem J."/>
            <person name="Cuomo C.A."/>
            <person name="van Kan J.A."/>
            <person name="Viaud M."/>
            <person name="Benito E.P."/>
            <person name="Couloux A."/>
            <person name="Coutinho P.M."/>
            <person name="de Vries R.P."/>
            <person name="Dyer P.S."/>
            <person name="Fillinger S."/>
            <person name="Fournier E."/>
            <person name="Gout L."/>
            <person name="Hahn M."/>
            <person name="Kohn L."/>
            <person name="Lapalu N."/>
            <person name="Plummer K.M."/>
            <person name="Pradier J.M."/>
            <person name="Quevillon E."/>
            <person name="Sharon A."/>
            <person name="Simon A."/>
            <person name="ten Have A."/>
            <person name="Tudzynski B."/>
            <person name="Tudzynski P."/>
            <person name="Wincker P."/>
            <person name="Andrew M."/>
            <person name="Anthouard V."/>
            <person name="Beever R.E."/>
            <person name="Beffa R."/>
            <person name="Benoit I."/>
            <person name="Bouzid O."/>
            <person name="Brault B."/>
            <person name="Chen Z."/>
            <person name="Choquer M."/>
            <person name="Collemare J."/>
            <person name="Cotton P."/>
            <person name="Danchin E.G."/>
            <person name="Da Silva C."/>
            <person name="Gautier A."/>
            <person name="Giraud C."/>
            <person name="Giraud T."/>
            <person name="Gonzalez C."/>
            <person name="Grossetete S."/>
            <person name="Guldener U."/>
            <person name="Henrissat B."/>
            <person name="Howlett B.J."/>
            <person name="Kodira C."/>
            <person name="Kretschmer M."/>
            <person name="Lappartient A."/>
            <person name="Leroch M."/>
            <person name="Levis C."/>
            <person name="Mauceli E."/>
            <person name="Neuveglise C."/>
            <person name="Oeser B."/>
            <person name="Pearson M."/>
            <person name="Poulain J."/>
            <person name="Poussereau N."/>
            <person name="Quesneville H."/>
            <person name="Rascle C."/>
            <person name="Schumacher J."/>
            <person name="Segurens B."/>
            <person name="Sexton A."/>
            <person name="Silva E."/>
            <person name="Sirven C."/>
            <person name="Soanes D.M."/>
            <person name="Talbot N.J."/>
            <person name="Templeton M."/>
            <person name="Yandava C."/>
            <person name="Yarden O."/>
            <person name="Zeng Q."/>
            <person name="Rollins J.A."/>
            <person name="Lebrun M.H."/>
            <person name="Dickman M."/>
        </authorList>
    </citation>
    <scope>NUCLEOTIDE SEQUENCE [LARGE SCALE GENOMIC DNA]</scope>
    <source>
        <strain evidence="3 4">B05.10</strain>
    </source>
</reference>
<feature type="chain" id="PRO_5016674051" evidence="2">
    <location>
        <begin position="26"/>
        <end position="52"/>
    </location>
</feature>
<dbReference type="VEuPathDB" id="FungiDB:Bcin01g10630"/>
<proteinExistence type="predicted"/>
<reference evidence="3 4" key="2">
    <citation type="journal article" date="2012" name="Eukaryot. Cell">
        <title>Genome update of Botrytis cinerea strains B05.10 and T4.</title>
        <authorList>
            <person name="Staats M."/>
            <person name="van Kan J.A."/>
        </authorList>
    </citation>
    <scope>NUCLEOTIDE SEQUENCE [LARGE SCALE GENOMIC DNA]</scope>
    <source>
        <strain evidence="3 4">B05.10</strain>
    </source>
</reference>
<reference evidence="3 4" key="3">
    <citation type="journal article" date="2017" name="Mol. Plant Pathol.">
        <title>A gapless genome sequence of the fungus Botrytis cinerea.</title>
        <authorList>
            <person name="Van Kan J.A."/>
            <person name="Stassen J.H."/>
            <person name="Mosbach A."/>
            <person name="Van Der Lee T.A."/>
            <person name="Faino L."/>
            <person name="Farmer A.D."/>
            <person name="Papasotiriou D.G."/>
            <person name="Zhou S."/>
            <person name="Seidl M.F."/>
            <person name="Cottam E."/>
            <person name="Edel D."/>
            <person name="Hahn M."/>
            <person name="Schwartz D.C."/>
            <person name="Dietrich R.A."/>
            <person name="Widdison S."/>
            <person name="Scalliet G."/>
        </authorList>
    </citation>
    <scope>NUCLEOTIDE SEQUENCE [LARGE SCALE GENOMIC DNA]</scope>
    <source>
        <strain evidence="3 4">B05.10</strain>
    </source>
</reference>
<dbReference type="Proteomes" id="UP000001798">
    <property type="component" value="Chromosome 1"/>
</dbReference>
<dbReference type="RefSeq" id="XP_024546694.1">
    <property type="nucleotide sequence ID" value="XM_024690924.1"/>
</dbReference>
<dbReference type="EMBL" id="CP009805">
    <property type="protein sequence ID" value="ATZ46478.1"/>
    <property type="molecule type" value="Genomic_DNA"/>
</dbReference>
<keyword evidence="4" id="KW-1185">Reference proteome</keyword>
<sequence>MPPSRCEFELLCIITLILISFSSNAGFVARQATEPPNAPNNAPHNPPNSVWL</sequence>
<evidence type="ECO:0000256" key="1">
    <source>
        <dbReference type="SAM" id="MobiDB-lite"/>
    </source>
</evidence>
<protein>
    <submittedName>
        <fullName evidence="3">Uncharacterized protein</fullName>
    </submittedName>
</protein>
<evidence type="ECO:0000313" key="3">
    <source>
        <dbReference type="EMBL" id="ATZ46478.1"/>
    </source>
</evidence>
<evidence type="ECO:0000313" key="4">
    <source>
        <dbReference type="Proteomes" id="UP000001798"/>
    </source>
</evidence>
<dbReference type="KEGG" id="bfu:BCIN_01g10630"/>
<feature type="region of interest" description="Disordered" evidence="1">
    <location>
        <begin position="32"/>
        <end position="52"/>
    </location>
</feature>
<keyword evidence="2" id="KW-0732">Signal</keyword>
<dbReference type="AlphaFoldDB" id="A0A384J6Z7"/>
<organism evidence="3 4">
    <name type="scientific">Botryotinia fuckeliana (strain B05.10)</name>
    <name type="common">Noble rot fungus</name>
    <name type="synonym">Botrytis cinerea</name>
    <dbReference type="NCBI Taxonomy" id="332648"/>
    <lineage>
        <taxon>Eukaryota</taxon>
        <taxon>Fungi</taxon>
        <taxon>Dikarya</taxon>
        <taxon>Ascomycota</taxon>
        <taxon>Pezizomycotina</taxon>
        <taxon>Leotiomycetes</taxon>
        <taxon>Helotiales</taxon>
        <taxon>Sclerotiniaceae</taxon>
        <taxon>Botrytis</taxon>
    </lineage>
</organism>
<accession>A0A384J6Z7</accession>